<dbReference type="Proteomes" id="UP001595898">
    <property type="component" value="Unassembled WGS sequence"/>
</dbReference>
<keyword evidence="2" id="KW-1133">Transmembrane helix</keyword>
<feature type="region of interest" description="Disordered" evidence="1">
    <location>
        <begin position="187"/>
        <end position="206"/>
    </location>
</feature>
<dbReference type="Pfam" id="PF00174">
    <property type="entry name" value="Oxidored_molyb"/>
    <property type="match status" value="1"/>
</dbReference>
<feature type="transmembrane region" description="Helical" evidence="2">
    <location>
        <begin position="22"/>
        <end position="44"/>
    </location>
</feature>
<evidence type="ECO:0000256" key="1">
    <source>
        <dbReference type="SAM" id="MobiDB-lite"/>
    </source>
</evidence>
<feature type="transmembrane region" description="Helical" evidence="2">
    <location>
        <begin position="89"/>
        <end position="110"/>
    </location>
</feature>
<dbReference type="InterPro" id="IPR036374">
    <property type="entry name" value="OxRdtase_Mopterin-bd_sf"/>
</dbReference>
<dbReference type="SUPFAM" id="SSF56524">
    <property type="entry name" value="Oxidoreductase molybdopterin-binding domain"/>
    <property type="match status" value="1"/>
</dbReference>
<evidence type="ECO:0000313" key="5">
    <source>
        <dbReference type="Proteomes" id="UP001595898"/>
    </source>
</evidence>
<dbReference type="InterPro" id="IPR000572">
    <property type="entry name" value="OxRdtase_Mopterin-bd_dom"/>
</dbReference>
<feature type="transmembrane region" description="Helical" evidence="2">
    <location>
        <begin position="116"/>
        <end position="140"/>
    </location>
</feature>
<dbReference type="CDD" id="cd00321">
    <property type="entry name" value="SO_family_Moco"/>
    <property type="match status" value="1"/>
</dbReference>
<keyword evidence="5" id="KW-1185">Reference proteome</keyword>
<protein>
    <submittedName>
        <fullName evidence="4">Molybdopterin-dependent oxidoreductase</fullName>
    </submittedName>
</protein>
<gene>
    <name evidence="4" type="ORF">ACFO5R_15090</name>
</gene>
<feature type="domain" description="Oxidoreductase molybdopterin-binding" evidence="3">
    <location>
        <begin position="217"/>
        <end position="354"/>
    </location>
</feature>
<organism evidence="4 5">
    <name type="scientific">Halosolutus amylolyticus</name>
    <dbReference type="NCBI Taxonomy" id="2932267"/>
    <lineage>
        <taxon>Archaea</taxon>
        <taxon>Methanobacteriati</taxon>
        <taxon>Methanobacteriota</taxon>
        <taxon>Stenosarchaea group</taxon>
        <taxon>Halobacteria</taxon>
        <taxon>Halobacteriales</taxon>
        <taxon>Natrialbaceae</taxon>
        <taxon>Halosolutus</taxon>
    </lineage>
</organism>
<sequence length="363" mass="40450">MGKRPGSLVRGSLAAVRPPPRLVDWSIFAIVLFEAVSGLVSFTIGSPSAWPLFWLHRIFGLTLVVLLGFKLARVRHRLTESGRWRPTTLLSVLSLVAALGALATGVAWAVGLDVRIAYWTLLSVHVGFGLALVPLMVWHLSTRFRLPRRQDFDRRRTTLKYSALLVGGAAAYRAQEVANRLLETPGADRRFTGSQPRRGEGNGSFPVTSWVADDPEPIDRAEWTLTVRGEVESPLEYAYDELSLDGDERALLDCTSGWYTVQRWRGGRVGDLLDAAGVRDEAEYVRFVSVTGYRWSLPIEEARDALLATHVGDERLSPGHGAPMRLVAPGRRGFQWVKWVDRVDVRRRGDPAQWLVTLVSGFE</sequence>
<proteinExistence type="predicted"/>
<keyword evidence="2" id="KW-0812">Transmembrane</keyword>
<evidence type="ECO:0000259" key="3">
    <source>
        <dbReference type="Pfam" id="PF00174"/>
    </source>
</evidence>
<dbReference type="PANTHER" id="PTHR43032">
    <property type="entry name" value="PROTEIN-METHIONINE-SULFOXIDE REDUCTASE"/>
    <property type="match status" value="1"/>
</dbReference>
<reference evidence="4 5" key="1">
    <citation type="journal article" date="2019" name="Int. J. Syst. Evol. Microbiol.">
        <title>The Global Catalogue of Microorganisms (GCM) 10K type strain sequencing project: providing services to taxonomists for standard genome sequencing and annotation.</title>
        <authorList>
            <consortium name="The Broad Institute Genomics Platform"/>
            <consortium name="The Broad Institute Genome Sequencing Center for Infectious Disease"/>
            <person name="Wu L."/>
            <person name="Ma J."/>
        </authorList>
    </citation>
    <scope>NUCLEOTIDE SEQUENCE [LARGE SCALE GENOMIC DNA]</scope>
    <source>
        <strain evidence="4 5">WLHS5</strain>
    </source>
</reference>
<dbReference type="AlphaFoldDB" id="A0ABD5PTH3"/>
<dbReference type="RefSeq" id="WP_250140068.1">
    <property type="nucleotide sequence ID" value="NZ_JALIQP010000002.1"/>
</dbReference>
<evidence type="ECO:0000313" key="4">
    <source>
        <dbReference type="EMBL" id="MFC4543254.1"/>
    </source>
</evidence>
<name>A0ABD5PTH3_9EURY</name>
<dbReference type="Gene3D" id="3.90.420.10">
    <property type="entry name" value="Oxidoreductase, molybdopterin-binding domain"/>
    <property type="match status" value="1"/>
</dbReference>
<evidence type="ECO:0000256" key="2">
    <source>
        <dbReference type="SAM" id="Phobius"/>
    </source>
</evidence>
<feature type="transmembrane region" description="Helical" evidence="2">
    <location>
        <begin position="50"/>
        <end position="69"/>
    </location>
</feature>
<comment type="caution">
    <text evidence="4">The sequence shown here is derived from an EMBL/GenBank/DDBJ whole genome shotgun (WGS) entry which is preliminary data.</text>
</comment>
<keyword evidence="2" id="KW-0472">Membrane</keyword>
<accession>A0ABD5PTH3</accession>
<dbReference type="EMBL" id="JBHSFA010000007">
    <property type="protein sequence ID" value="MFC4543254.1"/>
    <property type="molecule type" value="Genomic_DNA"/>
</dbReference>